<proteinExistence type="predicted"/>
<reference evidence="1" key="1">
    <citation type="submission" date="2022-11" db="EMBL/GenBank/DDBJ databases">
        <authorList>
            <person name="Mo P."/>
        </authorList>
    </citation>
    <scope>NUCLEOTIDE SEQUENCE</scope>
    <source>
        <strain evidence="1">HUAS 11-8</strain>
    </source>
</reference>
<protein>
    <submittedName>
        <fullName evidence="1">Uncharacterized protein</fullName>
    </submittedName>
</protein>
<gene>
    <name evidence="1" type="ORF">ORV05_03165</name>
</gene>
<evidence type="ECO:0000313" key="1">
    <source>
        <dbReference type="EMBL" id="WAL66826.1"/>
    </source>
</evidence>
<evidence type="ECO:0000313" key="2">
    <source>
        <dbReference type="Proteomes" id="UP001163203"/>
    </source>
</evidence>
<organism evidence="1 2">
    <name type="scientific">Amycolatopsis cynarae</name>
    <dbReference type="NCBI Taxonomy" id="2995223"/>
    <lineage>
        <taxon>Bacteria</taxon>
        <taxon>Bacillati</taxon>
        <taxon>Actinomycetota</taxon>
        <taxon>Actinomycetes</taxon>
        <taxon>Pseudonocardiales</taxon>
        <taxon>Pseudonocardiaceae</taxon>
        <taxon>Amycolatopsis</taxon>
    </lineage>
</organism>
<dbReference type="EMBL" id="CP113836">
    <property type="protein sequence ID" value="WAL66826.1"/>
    <property type="molecule type" value="Genomic_DNA"/>
</dbReference>
<dbReference type="RefSeq" id="WP_268756950.1">
    <property type="nucleotide sequence ID" value="NZ_CP113836.1"/>
</dbReference>
<keyword evidence="2" id="KW-1185">Reference proteome</keyword>
<accession>A0ABY7B7H8</accession>
<name>A0ABY7B7H8_9PSEU</name>
<dbReference type="Proteomes" id="UP001163203">
    <property type="component" value="Chromosome"/>
</dbReference>
<sequence>MPRPAEDKLPFVLSGGWPDAVPGSVVTLRETGIVLGTLPLDDAEWRMLQSQRVFSLRVDEHPATDGWMTTHSDGTETRRVFGIPLAPVVVPSEALADGRDFSDWVWHVHGALGRLLVWDESRNWWIVQETDLELMLISAPRQMFGEKSDVLSWWDIGTVKGRRAVDALGARYHVEWDE</sequence>